<gene>
    <name evidence="2" type="ORF">Cvel_20217</name>
</gene>
<proteinExistence type="predicted"/>
<dbReference type="VEuPathDB" id="CryptoDB:Cvel_20217"/>
<protein>
    <submittedName>
        <fullName evidence="2">Uncharacterized protein</fullName>
    </submittedName>
</protein>
<sequence length="273" mass="30904">MEAVNFGYVDRIEEVIKSADPLPVFSVEDAADEAKKAEHIKALREQIQKDFFGVLKSKYGLRDAERKFLMKWGVIFFPFLTGKKFSLLDLVLLFSQVVKECEDLTVTFDTEFLVSMFLESLEQRDRNRLSTEITKVQRGAAQHTVKVTSSWKVLKTFLLEWLDEQVAGDANRKTDSRLTLENYLKWVESLRAKTAAIPFSAPSEKKQSSARQGGGVVGNGADPATVIKNTEMETAKQVGKRAKRNAVKRVGKLMRTYSNQMSIRKFGGQQHQS</sequence>
<evidence type="ECO:0000313" key="2">
    <source>
        <dbReference type="EMBL" id="CEM23246.1"/>
    </source>
</evidence>
<evidence type="ECO:0000256" key="1">
    <source>
        <dbReference type="SAM" id="MobiDB-lite"/>
    </source>
</evidence>
<dbReference type="AlphaFoldDB" id="A0A0G4G4D8"/>
<feature type="region of interest" description="Disordered" evidence="1">
    <location>
        <begin position="200"/>
        <end position="220"/>
    </location>
</feature>
<organism evidence="2">
    <name type="scientific">Chromera velia CCMP2878</name>
    <dbReference type="NCBI Taxonomy" id="1169474"/>
    <lineage>
        <taxon>Eukaryota</taxon>
        <taxon>Sar</taxon>
        <taxon>Alveolata</taxon>
        <taxon>Colpodellida</taxon>
        <taxon>Chromeraceae</taxon>
        <taxon>Chromera</taxon>
    </lineage>
</organism>
<name>A0A0G4G4D8_9ALVE</name>
<reference evidence="2" key="1">
    <citation type="submission" date="2014-11" db="EMBL/GenBank/DDBJ databases">
        <authorList>
            <person name="Otto D Thomas"/>
            <person name="Naeem Raeece"/>
        </authorList>
    </citation>
    <scope>NUCLEOTIDE SEQUENCE</scope>
</reference>
<dbReference type="EMBL" id="CDMZ01000881">
    <property type="protein sequence ID" value="CEM23246.1"/>
    <property type="molecule type" value="Genomic_DNA"/>
</dbReference>
<accession>A0A0G4G4D8</accession>
<dbReference type="PhylomeDB" id="A0A0G4G4D8"/>